<dbReference type="Gene3D" id="2.120.10.30">
    <property type="entry name" value="TolB, C-terminal domain"/>
    <property type="match status" value="1"/>
</dbReference>
<dbReference type="InterPro" id="IPR011042">
    <property type="entry name" value="6-blade_b-propeller_TolB-like"/>
</dbReference>
<keyword evidence="3" id="KW-1133">Transmembrane helix</keyword>
<dbReference type="EMBL" id="MJLZ01000010">
    <property type="protein sequence ID" value="RLM25897.1"/>
    <property type="molecule type" value="Genomic_DNA"/>
</dbReference>
<comment type="caution">
    <text evidence="4">The sequence shown here is derived from an EMBL/GenBank/DDBJ whole genome shotgun (WGS) entry which is preliminary data.</text>
</comment>
<proteinExistence type="predicted"/>
<evidence type="ECO:0000256" key="2">
    <source>
        <dbReference type="ARBA" id="ARBA00022525"/>
    </source>
</evidence>
<dbReference type="PANTHER" id="PTHR10009:SF18">
    <property type="entry name" value="PROTEIN YELLOW-LIKE PROTEIN"/>
    <property type="match status" value="1"/>
</dbReference>
<accession>A0A421DQJ0</accession>
<protein>
    <recommendedName>
        <fullName evidence="6">Gluconolactonase</fullName>
    </recommendedName>
</protein>
<keyword evidence="5" id="KW-1185">Reference proteome</keyword>
<dbReference type="AlphaFoldDB" id="A0A421DQJ0"/>
<dbReference type="Pfam" id="PF03022">
    <property type="entry name" value="MRJP"/>
    <property type="match status" value="1"/>
</dbReference>
<dbReference type="GO" id="GO:0005576">
    <property type="term" value="C:extracellular region"/>
    <property type="evidence" value="ECO:0007669"/>
    <property type="project" value="UniProtKB-SubCell"/>
</dbReference>
<keyword evidence="2" id="KW-0964">Secreted</keyword>
<sequence length="378" mass="40619">MKSFPHQAAKRWAELVIVGLVISWLGGLGLGNSVPAARASTNAAIEVAGHAEHRWTGVAVLANDKIVVNFPRWQPETPISVGLLDAVSGAIAPYPNAQTNAWEPGQGLDPATYWVCVQSVVAGPGGHLFALDSGRMPGGQVVAGAPKLVRIDSVTDTVVHTYLFDESIATEASYLNDIRFDASGRWGFITDSGAGALIVLDLQTGHARRLLAGHPSVMAEEIDVMIDGAAFRQRGQRPQIHADGIAVDGIRGWVYWQALTARTLYRLPIAALIDPDLSQKALAARIERVAEVGPSDGLEIDTQGRVYLTSIEHNAVRRWTPDGGIEMVAHHPRLSWPDSLAWGQDGSLYVTATQIHRGPAAQKPFELFRIPAGVVRGE</sequence>
<dbReference type="SUPFAM" id="SSF101898">
    <property type="entry name" value="NHL repeat"/>
    <property type="match status" value="1"/>
</dbReference>
<evidence type="ECO:0000313" key="5">
    <source>
        <dbReference type="Proteomes" id="UP000285648"/>
    </source>
</evidence>
<reference evidence="4 5" key="1">
    <citation type="submission" date="2016-09" db="EMBL/GenBank/DDBJ databases">
        <authorList>
            <person name="Doonan J."/>
            <person name="Pachebat J.A."/>
            <person name="Golyshin P.N."/>
            <person name="Denman S."/>
            <person name="Mcdonald J.E."/>
        </authorList>
    </citation>
    <scope>NUCLEOTIDE SEQUENCE [LARGE SCALE GENOMIC DNA]</scope>
    <source>
        <strain evidence="4 5">NCPPB 3934</strain>
    </source>
</reference>
<dbReference type="Proteomes" id="UP000285648">
    <property type="component" value="Unassembled WGS sequence"/>
</dbReference>
<organism evidence="4 5">
    <name type="scientific">Brenneria alni</name>
    <dbReference type="NCBI Taxonomy" id="71656"/>
    <lineage>
        <taxon>Bacteria</taxon>
        <taxon>Pseudomonadati</taxon>
        <taxon>Pseudomonadota</taxon>
        <taxon>Gammaproteobacteria</taxon>
        <taxon>Enterobacterales</taxon>
        <taxon>Pectobacteriaceae</taxon>
        <taxon>Brenneria</taxon>
    </lineage>
</organism>
<evidence type="ECO:0000256" key="3">
    <source>
        <dbReference type="SAM" id="Phobius"/>
    </source>
</evidence>
<dbReference type="RefSeq" id="WP_121574345.1">
    <property type="nucleotide sequence ID" value="NZ_MJLZ01000010.1"/>
</dbReference>
<feature type="transmembrane region" description="Helical" evidence="3">
    <location>
        <begin position="12"/>
        <end position="31"/>
    </location>
</feature>
<dbReference type="PANTHER" id="PTHR10009">
    <property type="entry name" value="PROTEIN YELLOW-RELATED"/>
    <property type="match status" value="1"/>
</dbReference>
<dbReference type="InterPro" id="IPR017996">
    <property type="entry name" value="MRJP/yellow-related"/>
</dbReference>
<comment type="subcellular location">
    <subcellularLocation>
        <location evidence="1">Secreted</location>
    </subcellularLocation>
</comment>
<evidence type="ECO:0000313" key="4">
    <source>
        <dbReference type="EMBL" id="RLM25897.1"/>
    </source>
</evidence>
<evidence type="ECO:0008006" key="6">
    <source>
        <dbReference type="Google" id="ProtNLM"/>
    </source>
</evidence>
<keyword evidence="3" id="KW-0812">Transmembrane</keyword>
<gene>
    <name evidence="4" type="ORF">BIY29_06325</name>
</gene>
<name>A0A421DQJ0_9GAMM</name>
<evidence type="ECO:0000256" key="1">
    <source>
        <dbReference type="ARBA" id="ARBA00004613"/>
    </source>
</evidence>
<dbReference type="OrthoDB" id="9797664at2"/>
<keyword evidence="3" id="KW-0472">Membrane</keyword>